<dbReference type="SMART" id="SM00091">
    <property type="entry name" value="PAS"/>
    <property type="match status" value="4"/>
</dbReference>
<comment type="caution">
    <text evidence="3">The sequence shown here is derived from an EMBL/GenBank/DDBJ whole genome shotgun (WGS) entry which is preliminary data.</text>
</comment>
<dbReference type="Pfam" id="PF08448">
    <property type="entry name" value="PAS_4"/>
    <property type="match status" value="2"/>
</dbReference>
<feature type="domain" description="GGDEF" evidence="2">
    <location>
        <begin position="567"/>
        <end position="699"/>
    </location>
</feature>
<feature type="domain" description="PAS" evidence="1">
    <location>
        <begin position="45"/>
        <end position="90"/>
    </location>
</feature>
<dbReference type="InterPro" id="IPR035965">
    <property type="entry name" value="PAS-like_dom_sf"/>
</dbReference>
<dbReference type="SUPFAM" id="SSF55073">
    <property type="entry name" value="Nucleotide cyclase"/>
    <property type="match status" value="1"/>
</dbReference>
<accession>A0ABS9K4F4</accession>
<proteinExistence type="predicted"/>
<organism evidence="3 4">
    <name type="scientific">Dechloromonas hankyongensis</name>
    <dbReference type="NCBI Taxonomy" id="2908002"/>
    <lineage>
        <taxon>Bacteria</taxon>
        <taxon>Pseudomonadati</taxon>
        <taxon>Pseudomonadota</taxon>
        <taxon>Betaproteobacteria</taxon>
        <taxon>Rhodocyclales</taxon>
        <taxon>Azonexaceae</taxon>
        <taxon>Dechloromonas</taxon>
    </lineage>
</organism>
<keyword evidence="3" id="KW-0808">Transferase</keyword>
<dbReference type="RefSeq" id="WP_275711391.1">
    <property type="nucleotide sequence ID" value="NZ_JAKLTN010000002.1"/>
</dbReference>
<evidence type="ECO:0000313" key="3">
    <source>
        <dbReference type="EMBL" id="MCG2578062.1"/>
    </source>
</evidence>
<dbReference type="InterPro" id="IPR052155">
    <property type="entry name" value="Biofilm_reg_signaling"/>
</dbReference>
<feature type="domain" description="PAS" evidence="1">
    <location>
        <begin position="413"/>
        <end position="483"/>
    </location>
</feature>
<dbReference type="PANTHER" id="PTHR44757">
    <property type="entry name" value="DIGUANYLATE CYCLASE DGCP"/>
    <property type="match status" value="1"/>
</dbReference>
<dbReference type="PANTHER" id="PTHR44757:SF2">
    <property type="entry name" value="BIOFILM ARCHITECTURE MAINTENANCE PROTEIN MBAA"/>
    <property type="match status" value="1"/>
</dbReference>
<name>A0ABS9K4F4_9RHOO</name>
<protein>
    <submittedName>
        <fullName evidence="3">Diguanylate cyclase</fullName>
        <ecNumber evidence="3">2.7.7.65</ecNumber>
    </submittedName>
</protein>
<dbReference type="InterPro" id="IPR043128">
    <property type="entry name" value="Rev_trsase/Diguanyl_cyclase"/>
</dbReference>
<keyword evidence="4" id="KW-1185">Reference proteome</keyword>
<sequence length="699" mass="78355">MIKRHKKQVLSQAKTGKSSLAWPCSKETLLPASSVEPRTEGRELASYEWMTVFDQISDPVFVHDQQFRILRCNEAYARYARLPMQEIIGQPYWQVFPKTVAAPLQNCVQALTSSVQEMQSEITTDDGDVFLTHDLSAYRPSGEFWYSRHLLENITVRKKQADEEKMRASFLAAVVGSAPGVFLVIDEQYRLIHWNSDLNDLFQKSDTDLEGISFLSLLPEANQQYAEAKLEEAFETGQVQAEIILKCADLAPSTYLLSARRFEMDGAIYVASFWLEQTEKTTLEKDLIREKTISDTIIESAPGAFFMINQDGNLIKWNSCLRTETGLSDDQLRGASILTTIHPDDRELAAVKFLTVFATGHAQMEVRVPNPTKGVRIYLKSARRFEIDGVAYAAGFCFDITDRSNAESALVQEKAFSDALIESVPGAFYVMDLDGNYFRWNSYLSRLTGLSNSELQGQPTLLSIHKDDRQLAAKAMQKAFETGIAQADLRLITHDRGVRLFNMSARRFQVGEAIYLVGVGLDTTEWLAKLTTLEHEAQTDPLTQVANRSHFLSMAEAEFARCRRYHQALSLWVLDIDHFKQVNDAYGHHAGDVALQSLVEISRHALRDWDIVGRIGGEEFAVVLPETESSQALQVAERLRQAVATTEVDVGKDEPVHLTVSIGIATAQADDDDLKTLLARADSALYEAKTTGRDKVTVA</sequence>
<dbReference type="SUPFAM" id="SSF55785">
    <property type="entry name" value="PYP-like sensor domain (PAS domain)"/>
    <property type="match status" value="4"/>
</dbReference>
<dbReference type="EC" id="2.7.7.65" evidence="3"/>
<dbReference type="InterPro" id="IPR013656">
    <property type="entry name" value="PAS_4"/>
</dbReference>
<dbReference type="InterPro" id="IPR029787">
    <property type="entry name" value="Nucleotide_cyclase"/>
</dbReference>
<dbReference type="CDD" id="cd01949">
    <property type="entry name" value="GGDEF"/>
    <property type="match status" value="1"/>
</dbReference>
<evidence type="ECO:0000313" key="4">
    <source>
        <dbReference type="Proteomes" id="UP001165384"/>
    </source>
</evidence>
<dbReference type="InterPro" id="IPR000014">
    <property type="entry name" value="PAS"/>
</dbReference>
<evidence type="ECO:0000259" key="2">
    <source>
        <dbReference type="PROSITE" id="PS50887"/>
    </source>
</evidence>
<dbReference type="PROSITE" id="PS50112">
    <property type="entry name" value="PAS"/>
    <property type="match status" value="4"/>
</dbReference>
<dbReference type="Pfam" id="PF00989">
    <property type="entry name" value="PAS"/>
    <property type="match status" value="2"/>
</dbReference>
<dbReference type="CDD" id="cd00130">
    <property type="entry name" value="PAS"/>
    <property type="match status" value="3"/>
</dbReference>
<dbReference type="Pfam" id="PF00990">
    <property type="entry name" value="GGDEF"/>
    <property type="match status" value="1"/>
</dbReference>
<dbReference type="SMART" id="SM00267">
    <property type="entry name" value="GGDEF"/>
    <property type="match status" value="1"/>
</dbReference>
<dbReference type="PROSITE" id="PS50887">
    <property type="entry name" value="GGDEF"/>
    <property type="match status" value="1"/>
</dbReference>
<dbReference type="InterPro" id="IPR013767">
    <property type="entry name" value="PAS_fold"/>
</dbReference>
<dbReference type="Gene3D" id="3.30.70.270">
    <property type="match status" value="1"/>
</dbReference>
<evidence type="ECO:0000259" key="1">
    <source>
        <dbReference type="PROSITE" id="PS50112"/>
    </source>
</evidence>
<gene>
    <name evidence="3" type="ORF">LZ012_13795</name>
</gene>
<keyword evidence="3" id="KW-0548">Nucleotidyltransferase</keyword>
<dbReference type="NCBIfam" id="TIGR00254">
    <property type="entry name" value="GGDEF"/>
    <property type="match status" value="1"/>
</dbReference>
<dbReference type="GO" id="GO:0052621">
    <property type="term" value="F:diguanylate cyclase activity"/>
    <property type="evidence" value="ECO:0007669"/>
    <property type="project" value="UniProtKB-EC"/>
</dbReference>
<reference evidence="3" key="1">
    <citation type="submission" date="2022-01" db="EMBL/GenBank/DDBJ databases">
        <authorList>
            <person name="Jo J.-H."/>
            <person name="Im W.-T."/>
        </authorList>
    </citation>
    <scope>NUCLEOTIDE SEQUENCE</scope>
    <source>
        <strain evidence="3">XY25</strain>
    </source>
</reference>
<dbReference type="EMBL" id="JAKLTN010000002">
    <property type="protein sequence ID" value="MCG2578062.1"/>
    <property type="molecule type" value="Genomic_DNA"/>
</dbReference>
<dbReference type="Gene3D" id="3.30.450.20">
    <property type="entry name" value="PAS domain"/>
    <property type="match status" value="4"/>
</dbReference>
<dbReference type="NCBIfam" id="TIGR00229">
    <property type="entry name" value="sensory_box"/>
    <property type="match status" value="2"/>
</dbReference>
<feature type="domain" description="PAS" evidence="1">
    <location>
        <begin position="167"/>
        <end position="237"/>
    </location>
</feature>
<dbReference type="Proteomes" id="UP001165384">
    <property type="component" value="Unassembled WGS sequence"/>
</dbReference>
<dbReference type="InterPro" id="IPR000160">
    <property type="entry name" value="GGDEF_dom"/>
</dbReference>
<feature type="domain" description="PAS" evidence="1">
    <location>
        <begin position="290"/>
        <end position="347"/>
    </location>
</feature>